<evidence type="ECO:0000313" key="2">
    <source>
        <dbReference type="Proteomes" id="UP001164250"/>
    </source>
</evidence>
<dbReference type="EMBL" id="CM047902">
    <property type="protein sequence ID" value="KAJ0096058.1"/>
    <property type="molecule type" value="Genomic_DNA"/>
</dbReference>
<protein>
    <submittedName>
        <fullName evidence="1">Uncharacterized protein</fullName>
    </submittedName>
</protein>
<accession>A0ACC1BAR9</accession>
<comment type="caution">
    <text evidence="1">The sequence shown here is derived from an EMBL/GenBank/DDBJ whole genome shotgun (WGS) entry which is preliminary data.</text>
</comment>
<evidence type="ECO:0000313" key="1">
    <source>
        <dbReference type="EMBL" id="KAJ0096058.1"/>
    </source>
</evidence>
<reference evidence="2" key="1">
    <citation type="journal article" date="2023" name="G3 (Bethesda)">
        <title>Genome assembly and association tests identify interacting loci associated with vigor, precocity, and sex in interspecific pistachio rootstocks.</title>
        <authorList>
            <person name="Palmer W."/>
            <person name="Jacygrad E."/>
            <person name="Sagayaradj S."/>
            <person name="Cavanaugh K."/>
            <person name="Han R."/>
            <person name="Bertier L."/>
            <person name="Beede B."/>
            <person name="Kafkas S."/>
            <person name="Golino D."/>
            <person name="Preece J."/>
            <person name="Michelmore R."/>
        </authorList>
    </citation>
    <scope>NUCLEOTIDE SEQUENCE [LARGE SCALE GENOMIC DNA]</scope>
</reference>
<sequence length="395" mass="45058">MIPLDVSPSHSLCDTPLESPSIILIPEGAPVYAFSDPTTGHKYWDLCDCDECYYDSIRDENHSRRPKKKKSRSSCSTFKRRYDQGDPHVGPLGQPSGKYDYLVSYGAPPPLLLSHQIRPVGILMMMTDDLNPYYRKALRCLPATKGNLNLSLQLLHVQCIQAALVQPLLQLHHQKIFPHLLLLQQKMLLMLGKSRIPTTERSHLLPRKLSLPAELPNLAISKCHCVILVSKNRISIVYSLHSRDNLAKLRAHIFFIMKYSRFQNRKIFLNKNKKSNFLRTQLDSLEQSQQPVRPRHDSTLSPLWTRSAQGHSSLFHSPRVTQPLQYPTFPHGLSQYVSLSAMHLPNKPGPHGPLNHPMYLPHQHIIPLHHQRLLETLQINLDLLLLPPPPPPISP</sequence>
<keyword evidence="2" id="KW-1185">Reference proteome</keyword>
<gene>
    <name evidence="1" type="ORF">Patl1_15629</name>
</gene>
<organism evidence="1 2">
    <name type="scientific">Pistacia atlantica</name>
    <dbReference type="NCBI Taxonomy" id="434234"/>
    <lineage>
        <taxon>Eukaryota</taxon>
        <taxon>Viridiplantae</taxon>
        <taxon>Streptophyta</taxon>
        <taxon>Embryophyta</taxon>
        <taxon>Tracheophyta</taxon>
        <taxon>Spermatophyta</taxon>
        <taxon>Magnoliopsida</taxon>
        <taxon>eudicotyledons</taxon>
        <taxon>Gunneridae</taxon>
        <taxon>Pentapetalae</taxon>
        <taxon>rosids</taxon>
        <taxon>malvids</taxon>
        <taxon>Sapindales</taxon>
        <taxon>Anacardiaceae</taxon>
        <taxon>Pistacia</taxon>
    </lineage>
</organism>
<proteinExistence type="predicted"/>
<dbReference type="Proteomes" id="UP001164250">
    <property type="component" value="Chromosome 6"/>
</dbReference>
<name>A0ACC1BAR9_9ROSI</name>